<dbReference type="SMART" id="SM00434">
    <property type="entry name" value="TOP4c"/>
    <property type="match status" value="1"/>
</dbReference>
<dbReference type="InterPro" id="IPR018522">
    <property type="entry name" value="TopoIIA_CS"/>
</dbReference>
<evidence type="ECO:0000259" key="12">
    <source>
        <dbReference type="PROSITE" id="PS52040"/>
    </source>
</evidence>
<keyword evidence="7" id="KW-0460">Magnesium</keyword>
<dbReference type="Pfam" id="PF00521">
    <property type="entry name" value="DNA_topoisoIV"/>
    <property type="match status" value="1"/>
</dbReference>
<comment type="caution">
    <text evidence="11">Lacks conserved residue(s) required for the propagation of feature annotation.</text>
</comment>
<dbReference type="PANTHER" id="PTHR10169:SF38">
    <property type="entry name" value="DNA TOPOISOMERASE 2"/>
    <property type="match status" value="1"/>
</dbReference>
<gene>
    <name evidence="14" type="primary">LOC136078893</name>
</gene>
<dbReference type="EC" id="5.6.2.2" evidence="4"/>
<dbReference type="PROSITE" id="PS00177">
    <property type="entry name" value="TOPOISOMERASE_II"/>
    <property type="match status" value="1"/>
</dbReference>
<keyword evidence="13" id="KW-1185">Reference proteome</keyword>
<evidence type="ECO:0000256" key="9">
    <source>
        <dbReference type="ARBA" id="ARBA00023125"/>
    </source>
</evidence>
<dbReference type="Gene3D" id="3.30.565.10">
    <property type="entry name" value="Histidine kinase-like ATPase, C-terminal domain"/>
    <property type="match status" value="1"/>
</dbReference>
<evidence type="ECO:0000256" key="8">
    <source>
        <dbReference type="ARBA" id="ARBA00023029"/>
    </source>
</evidence>
<sequence>MSVTFITSAIANTASAFANFVTSPMKSAPINSTRASASAITTSNMRDHVREKAMWAGALTRINIPNLLGATDDGSIITIDRQHTPALLKIFDEIIVNATDHTISHLKCALSQRVTKIEITFDPETGRFSVFNDGPGIPVILHAEETQKAGHNVYIPEIAFSQFLAGTNINKELDNVKGGINGLGAKIANAHSIEFTIETIDGVNRQSYRQQWRDGLSKRFDPVIRECDRSTPTYTVVSFIPTYDELQYTTPLNKNDINDIDAYLRLRAHQAAAYVGENVSLFYNHKKCEATSVATLGKLLLPADGSQLIILQTQVKSTEEPYKQHPWNIAVIILPTGKKVPKKSAIQNMTIINGVISNKGSHIQYIRKILSTAVESKLHHITKANKITMNDTLAGVRIVMRGAIPGVDWGGQRKDEIQVSKETLEHYTFTATFLKQFSEVAAEKILLAQNVSSARSGKVVHEKYTKARYAGKSSHKRNTYLLAAEGDSAITLLRAGLTQTRKTLPPGGPSLDWCGIISLQGVIINAAREVTEMETSGGDIINVRSAKLQTNKRLIALADAFGLAYGRSYTTPEELSTLNYGKLVLCVDQDLDGIGKIAALVLVWIYLFWPALIAAGYIGRLITPIVRAYPRRGARNPVEFYNEEELKTWLKEDPSRPENYNIKYYKGLATHDSDEVKRMFKPDEFKHNIHTYKGDRDMERLFKVYFGDDPSLRKDILVTPVKYLSPQESINLQRLQHIPVGRVQLDIDTKSYKNDAIKRQIPGVTDGLNPVRRKILMGSIKEASSKELKIYQLGGAVAYGFKYHHGDASLNASIIHMAQSYPGARKYPYLIGIGQFGSRHGDKAGSARHISVKLSPIVKTIFPPADRWHLPYVFEDGERAEPQYFVPVIPMAVLESYKIVSEGWNHISFGRDFNDVIAVVEAYINGNPDLINIAERLHNEVLNDSVMTKIHRLSNQWPLRPSTRDYKGEIRPYRNGEDYSFGSYIYDEPSRIIRITELPIGISTAKYLETLMKPGRSGKVNSRSEFIETINDRSSGDTVELEIRLNVGAFEKILKNFGNALIDPIEDALMLRSSMRSQLNYYSTNGAVLEFSGYYLANILYWAPLRRDLYVTRLIRSRTVTELRILENKEIIRYIGLAAELNLAKIENDEFASELLRSRNFPPLNTSIIHQPEYITNEELYDAAIAGPNVSYDYLLNLRERDLVKTSVTKRQKTLKSLYAELEKIKSQLDEYPVVGASVWRAEIEECKSIIERGISTNWKFK</sequence>
<keyword evidence="9 11" id="KW-0238">DNA-binding</keyword>
<comment type="catalytic activity">
    <reaction evidence="1">
        <text>ATP-dependent breakage, passage and rejoining of double-stranded DNA.</text>
        <dbReference type="EC" id="5.6.2.2"/>
    </reaction>
</comment>
<dbReference type="PRINTS" id="PR00418">
    <property type="entry name" value="TPI2FAMILY"/>
</dbReference>
<dbReference type="InterPro" id="IPR031660">
    <property type="entry name" value="TOPRIM_C"/>
</dbReference>
<evidence type="ECO:0000256" key="7">
    <source>
        <dbReference type="ARBA" id="ARBA00022842"/>
    </source>
</evidence>
<dbReference type="SMART" id="SM00433">
    <property type="entry name" value="TOP2c"/>
    <property type="match status" value="1"/>
</dbReference>
<keyword evidence="10" id="KW-0413">Isomerase</keyword>
<evidence type="ECO:0000256" key="3">
    <source>
        <dbReference type="ARBA" id="ARBA00011080"/>
    </source>
</evidence>
<dbReference type="SUPFAM" id="SSF56719">
    <property type="entry name" value="Type II DNA topoisomerase"/>
    <property type="match status" value="1"/>
</dbReference>
<comment type="cofactor">
    <cofactor evidence="2">
        <name>Mg(2+)</name>
        <dbReference type="ChEBI" id="CHEBI:18420"/>
    </cofactor>
</comment>
<dbReference type="Pfam" id="PF16898">
    <property type="entry name" value="TOPRIM_C"/>
    <property type="match status" value="1"/>
</dbReference>
<organism evidence="13 14">
    <name type="scientific">Hydra vulgaris</name>
    <name type="common">Hydra</name>
    <name type="synonym">Hydra attenuata</name>
    <dbReference type="NCBI Taxonomy" id="6087"/>
    <lineage>
        <taxon>Eukaryota</taxon>
        <taxon>Metazoa</taxon>
        <taxon>Cnidaria</taxon>
        <taxon>Hydrozoa</taxon>
        <taxon>Hydroidolina</taxon>
        <taxon>Anthoathecata</taxon>
        <taxon>Aplanulata</taxon>
        <taxon>Hydridae</taxon>
        <taxon>Hydra</taxon>
    </lineage>
</organism>
<dbReference type="PANTHER" id="PTHR10169">
    <property type="entry name" value="DNA TOPOISOMERASE/GYRASE"/>
    <property type="match status" value="1"/>
</dbReference>
<name>A0ABM4BNV0_HYDVU</name>
<dbReference type="Gene3D" id="3.90.199.10">
    <property type="entry name" value="Topoisomerase II, domain 5"/>
    <property type="match status" value="1"/>
</dbReference>
<dbReference type="InterPro" id="IPR001241">
    <property type="entry name" value="Topo_IIA"/>
</dbReference>
<evidence type="ECO:0000313" key="13">
    <source>
        <dbReference type="Proteomes" id="UP001652625"/>
    </source>
</evidence>
<dbReference type="Gene3D" id="3.40.50.670">
    <property type="match status" value="1"/>
</dbReference>
<dbReference type="InterPro" id="IPR002205">
    <property type="entry name" value="Topo_IIA_dom_A"/>
</dbReference>
<accession>A0ABM4BNV0</accession>
<evidence type="ECO:0000256" key="4">
    <source>
        <dbReference type="ARBA" id="ARBA00012895"/>
    </source>
</evidence>
<evidence type="ECO:0000256" key="2">
    <source>
        <dbReference type="ARBA" id="ARBA00001946"/>
    </source>
</evidence>
<dbReference type="GeneID" id="136078893"/>
<feature type="domain" description="Topo IIA-type catalytic" evidence="12">
    <location>
        <begin position="761"/>
        <end position="1056"/>
    </location>
</feature>
<dbReference type="Gene3D" id="3.30.1360.40">
    <property type="match status" value="1"/>
</dbReference>
<dbReference type="InterPro" id="IPR013760">
    <property type="entry name" value="Topo_IIA-like_dom_sf"/>
</dbReference>
<keyword evidence="6" id="KW-0067">ATP-binding</keyword>
<dbReference type="InterPro" id="IPR050634">
    <property type="entry name" value="DNA_Topoisomerase_II"/>
</dbReference>
<dbReference type="Proteomes" id="UP001652625">
    <property type="component" value="Chromosome 03"/>
</dbReference>
<comment type="similarity">
    <text evidence="3">Belongs to the type II topoisomerase family.</text>
</comment>
<proteinExistence type="inferred from homology"/>
<keyword evidence="5" id="KW-0547">Nucleotide-binding</keyword>
<dbReference type="InterPro" id="IPR001154">
    <property type="entry name" value="TopoII_euk"/>
</dbReference>
<dbReference type="RefSeq" id="XP_065650782.1">
    <property type="nucleotide sequence ID" value="XM_065794710.1"/>
</dbReference>
<dbReference type="InterPro" id="IPR013759">
    <property type="entry name" value="Topo_IIA_B_C"/>
</dbReference>
<dbReference type="InterPro" id="IPR036890">
    <property type="entry name" value="HATPase_C_sf"/>
</dbReference>
<dbReference type="PROSITE" id="PS52040">
    <property type="entry name" value="TOPO_IIA"/>
    <property type="match status" value="1"/>
</dbReference>
<keyword evidence="8" id="KW-0799">Topoisomerase</keyword>
<reference evidence="14" key="1">
    <citation type="submission" date="2025-08" db="UniProtKB">
        <authorList>
            <consortium name="RefSeq"/>
        </authorList>
    </citation>
    <scope>IDENTIFICATION</scope>
</reference>
<dbReference type="PRINTS" id="PR01158">
    <property type="entry name" value="TOPISMRASEII"/>
</dbReference>
<evidence type="ECO:0000256" key="11">
    <source>
        <dbReference type="PROSITE-ProRule" id="PRU01384"/>
    </source>
</evidence>
<evidence type="ECO:0000256" key="1">
    <source>
        <dbReference type="ARBA" id="ARBA00000185"/>
    </source>
</evidence>
<protein>
    <recommendedName>
        <fullName evidence="4">DNA topoisomerase (ATP-hydrolyzing)</fullName>
        <ecNumber evidence="4">5.6.2.2</ecNumber>
    </recommendedName>
</protein>
<dbReference type="SUPFAM" id="SSF55874">
    <property type="entry name" value="ATPase domain of HSP90 chaperone/DNA topoisomerase II/histidine kinase"/>
    <property type="match status" value="1"/>
</dbReference>
<evidence type="ECO:0000256" key="5">
    <source>
        <dbReference type="ARBA" id="ARBA00022741"/>
    </source>
</evidence>
<dbReference type="InterPro" id="IPR013758">
    <property type="entry name" value="Topo_IIA_A/C_ab"/>
</dbReference>
<dbReference type="Gene3D" id="3.30.1490.30">
    <property type="match status" value="1"/>
</dbReference>
<evidence type="ECO:0000256" key="6">
    <source>
        <dbReference type="ARBA" id="ARBA00022840"/>
    </source>
</evidence>
<evidence type="ECO:0000313" key="14">
    <source>
        <dbReference type="RefSeq" id="XP_065650782.1"/>
    </source>
</evidence>
<evidence type="ECO:0000256" key="10">
    <source>
        <dbReference type="ARBA" id="ARBA00023235"/>
    </source>
</evidence>